<reference evidence="2 3" key="1">
    <citation type="journal article" date="2019" name="PLoS ONE">
        <title>Genomic analyses reveal an absence of contemporary introgressive admixture between fin whales and blue whales, despite known hybrids.</title>
        <authorList>
            <person name="Westbury M.V."/>
            <person name="Petersen B."/>
            <person name="Lorenzen E.D."/>
        </authorList>
    </citation>
    <scope>NUCLEOTIDE SEQUENCE [LARGE SCALE GENOMIC DNA]</scope>
    <source>
        <strain evidence="2">FinWhale-01</strain>
    </source>
</reference>
<accession>A0A643BVQ7</accession>
<dbReference type="AlphaFoldDB" id="A0A643BVQ7"/>
<feature type="region of interest" description="Disordered" evidence="1">
    <location>
        <begin position="264"/>
        <end position="298"/>
    </location>
</feature>
<evidence type="ECO:0000313" key="2">
    <source>
        <dbReference type="EMBL" id="KAB0391758.1"/>
    </source>
</evidence>
<sequence length="298" mass="33435">TTYVTDHNFVTLATDGVYCQGALLLGQSLSGHRATGTLVVLLTSQVSILRTALWRVSNEVTRGNLTDGAIKCVFVDVGPLVLFNTDELCDREEFSTAPDSRWLDYFYWRSMCLPTMVQPQPLRIRIHFLISGGKSTMTACCFLLKLSKVWKNMRHKSFYYLRGLGEPHVKMNSMCQPASACSGPSKLKMVLDEAPPSPKETHTKDMTGCPETETSNGALYDTQFTAFIKIQTPLQLVAESPSAEVFLNDPAPQHTREFDLAISIQEKAKEPRQEKEKMGRRKYRLHGEVGDADNHEKL</sequence>
<dbReference type="Proteomes" id="UP000437017">
    <property type="component" value="Unassembled WGS sequence"/>
</dbReference>
<name>A0A643BVQ7_BALPH</name>
<feature type="compositionally biased region" description="Basic and acidic residues" evidence="1">
    <location>
        <begin position="266"/>
        <end position="277"/>
    </location>
</feature>
<protein>
    <submittedName>
        <fullName evidence="2">Uncharacterized protein</fullName>
    </submittedName>
</protein>
<comment type="caution">
    <text evidence="2">The sequence shown here is derived from an EMBL/GenBank/DDBJ whole genome shotgun (WGS) entry which is preliminary data.</text>
</comment>
<organism evidence="2 3">
    <name type="scientific">Balaenoptera physalus</name>
    <name type="common">Fin whale</name>
    <name type="synonym">Balaena physalus</name>
    <dbReference type="NCBI Taxonomy" id="9770"/>
    <lineage>
        <taxon>Eukaryota</taxon>
        <taxon>Metazoa</taxon>
        <taxon>Chordata</taxon>
        <taxon>Craniata</taxon>
        <taxon>Vertebrata</taxon>
        <taxon>Euteleostomi</taxon>
        <taxon>Mammalia</taxon>
        <taxon>Eutheria</taxon>
        <taxon>Laurasiatheria</taxon>
        <taxon>Artiodactyla</taxon>
        <taxon>Whippomorpha</taxon>
        <taxon>Cetacea</taxon>
        <taxon>Mysticeti</taxon>
        <taxon>Balaenopteridae</taxon>
        <taxon>Balaenoptera</taxon>
    </lineage>
</organism>
<feature type="non-terminal residue" evidence="2">
    <location>
        <position position="1"/>
    </location>
</feature>
<proteinExistence type="predicted"/>
<feature type="compositionally biased region" description="Basic and acidic residues" evidence="1">
    <location>
        <begin position="285"/>
        <end position="298"/>
    </location>
</feature>
<dbReference type="InterPro" id="IPR029044">
    <property type="entry name" value="Nucleotide-diphossugar_trans"/>
</dbReference>
<keyword evidence="3" id="KW-1185">Reference proteome</keyword>
<dbReference type="Gene3D" id="3.90.550.10">
    <property type="entry name" value="Spore Coat Polysaccharide Biosynthesis Protein SpsA, Chain A"/>
    <property type="match status" value="1"/>
</dbReference>
<gene>
    <name evidence="2" type="ORF">E2I00_005190</name>
</gene>
<evidence type="ECO:0000256" key="1">
    <source>
        <dbReference type="SAM" id="MobiDB-lite"/>
    </source>
</evidence>
<dbReference type="EMBL" id="SGJD01004258">
    <property type="protein sequence ID" value="KAB0391758.1"/>
    <property type="molecule type" value="Genomic_DNA"/>
</dbReference>
<evidence type="ECO:0000313" key="3">
    <source>
        <dbReference type="Proteomes" id="UP000437017"/>
    </source>
</evidence>
<feature type="non-terminal residue" evidence="2">
    <location>
        <position position="298"/>
    </location>
</feature>